<dbReference type="Gene3D" id="3.40.50.300">
    <property type="entry name" value="P-loop containing nucleotide triphosphate hydrolases"/>
    <property type="match status" value="2"/>
</dbReference>
<name>A0A7S3R228_DUNTE</name>
<feature type="domain" description="EngC GTPase" evidence="2">
    <location>
        <begin position="1"/>
        <end position="129"/>
    </location>
</feature>
<feature type="compositionally biased region" description="Polar residues" evidence="1">
    <location>
        <begin position="317"/>
        <end position="329"/>
    </location>
</feature>
<feature type="compositionally biased region" description="Basic residues" evidence="1">
    <location>
        <begin position="477"/>
        <end position="489"/>
    </location>
</feature>
<feature type="region of interest" description="Disordered" evidence="1">
    <location>
        <begin position="135"/>
        <end position="168"/>
    </location>
</feature>
<proteinExistence type="predicted"/>
<dbReference type="Gene3D" id="1.10.40.50">
    <property type="entry name" value="Probable gtpase engc, domain 3"/>
    <property type="match status" value="1"/>
</dbReference>
<dbReference type="AlphaFoldDB" id="A0A7S3R228"/>
<feature type="compositionally biased region" description="Low complexity" evidence="1">
    <location>
        <begin position="159"/>
        <end position="168"/>
    </location>
</feature>
<feature type="region of interest" description="Disordered" evidence="1">
    <location>
        <begin position="447"/>
        <end position="489"/>
    </location>
</feature>
<evidence type="ECO:0000313" key="3">
    <source>
        <dbReference type="EMBL" id="CAE0499460.1"/>
    </source>
</evidence>
<dbReference type="InterPro" id="IPR010914">
    <property type="entry name" value="RsgA_GTPase_dom"/>
</dbReference>
<protein>
    <recommendedName>
        <fullName evidence="2">EngC GTPase domain-containing protein</fullName>
    </recommendedName>
</protein>
<evidence type="ECO:0000259" key="2">
    <source>
        <dbReference type="PROSITE" id="PS50936"/>
    </source>
</evidence>
<dbReference type="SUPFAM" id="SSF52540">
    <property type="entry name" value="P-loop containing nucleoside triphosphate hydrolases"/>
    <property type="match status" value="1"/>
</dbReference>
<accession>A0A7S3R228</accession>
<feature type="region of interest" description="Disordered" evidence="1">
    <location>
        <begin position="85"/>
        <end position="107"/>
    </location>
</feature>
<dbReference type="PANTHER" id="PTHR32120">
    <property type="entry name" value="SMALL RIBOSOMAL SUBUNIT BIOGENESIS GTPASE RSGA"/>
    <property type="match status" value="1"/>
</dbReference>
<dbReference type="InterPro" id="IPR027417">
    <property type="entry name" value="P-loop_NTPase"/>
</dbReference>
<feature type="region of interest" description="Disordered" evidence="1">
    <location>
        <begin position="317"/>
        <end position="368"/>
    </location>
</feature>
<dbReference type="GO" id="GO:0003924">
    <property type="term" value="F:GTPase activity"/>
    <property type="evidence" value="ECO:0007669"/>
    <property type="project" value="InterPro"/>
</dbReference>
<dbReference type="GO" id="GO:0005525">
    <property type="term" value="F:GTP binding"/>
    <property type="evidence" value="ECO:0007669"/>
    <property type="project" value="InterPro"/>
</dbReference>
<reference evidence="3" key="1">
    <citation type="submission" date="2021-01" db="EMBL/GenBank/DDBJ databases">
        <authorList>
            <person name="Corre E."/>
            <person name="Pelletier E."/>
            <person name="Niang G."/>
            <person name="Scheremetjew M."/>
            <person name="Finn R."/>
            <person name="Kale V."/>
            <person name="Holt S."/>
            <person name="Cochrane G."/>
            <person name="Meng A."/>
            <person name="Brown T."/>
            <person name="Cohen L."/>
        </authorList>
    </citation>
    <scope>NUCLEOTIDE SEQUENCE</scope>
    <source>
        <strain evidence="3">CCMP1320</strain>
    </source>
</reference>
<feature type="compositionally biased region" description="Low complexity" evidence="1">
    <location>
        <begin position="337"/>
        <end position="366"/>
    </location>
</feature>
<gene>
    <name evidence="3" type="ORF">DTER00134_LOCUS14533</name>
</gene>
<dbReference type="Pfam" id="PF03193">
    <property type="entry name" value="RsgA_GTPase"/>
    <property type="match status" value="2"/>
</dbReference>
<organism evidence="3">
    <name type="scientific">Dunaliella tertiolecta</name>
    <name type="common">Green alga</name>
    <dbReference type="NCBI Taxonomy" id="3047"/>
    <lineage>
        <taxon>Eukaryota</taxon>
        <taxon>Viridiplantae</taxon>
        <taxon>Chlorophyta</taxon>
        <taxon>core chlorophytes</taxon>
        <taxon>Chlorophyceae</taxon>
        <taxon>CS clade</taxon>
        <taxon>Chlamydomonadales</taxon>
        <taxon>Dunaliellaceae</taxon>
        <taxon>Dunaliella</taxon>
    </lineage>
</organism>
<sequence length="499" mass="52901">MEASQIPFRLLLNKADLATEEVLETQVEKVRSWGYEPLVVSSSTGRGMEEVVHVLQDKTSVVAGPSGAGKSSLINFLRMGRHRADADPALMPPQPSTSDHTPEALDSSDELEAFVNREHGSSFKGIGGDRAAVNPAGNATDVSGECEGNWRGDTSRINSSARASASSKEAGKKLASSAIELSQGGEGYLAVGDLSKRGKGRHTTTTVTLIRVRGSLGGRLVDTPGFSQPSLEAVSASELAAYFPEMQALLDAEGPCRFRDCMHVDEPGCTILCPPVLQSSGTDGAAADIANHEHAGSQSNGDGSRGLDTQLQHSQLETGTSLHPSSASGGQEACGKESSLASPSNDASSAASPANPESPKTSSSADSSHEEAAAFSVYSELVPPSIAKLIEREGGVEEWLVEMQSVSDMGGGLQPVQLPPPPARTTRHPIYLKFLAEIKAREETDVKTLQAGKRQREGRSKVKVGQGGRQRTEAKLQHQKHRRVSRTRVRQGIKIAWDE</sequence>
<evidence type="ECO:0000256" key="1">
    <source>
        <dbReference type="SAM" id="MobiDB-lite"/>
    </source>
</evidence>
<dbReference type="EMBL" id="HBIP01024251">
    <property type="protein sequence ID" value="CAE0499460.1"/>
    <property type="molecule type" value="Transcribed_RNA"/>
</dbReference>
<dbReference type="PROSITE" id="PS50936">
    <property type="entry name" value="ENGC_GTPASE"/>
    <property type="match status" value="1"/>
</dbReference>
<dbReference type="InterPro" id="IPR004881">
    <property type="entry name" value="Ribosome_biogen_GTPase_RsgA"/>
</dbReference>
<dbReference type="PANTHER" id="PTHR32120:SF11">
    <property type="entry name" value="SMALL RIBOSOMAL SUBUNIT BIOGENESIS GTPASE RSGA 1, MITOCHONDRIAL-RELATED"/>
    <property type="match status" value="1"/>
</dbReference>